<proteinExistence type="predicted"/>
<accession>A0ABS6IZG4</accession>
<dbReference type="InterPro" id="IPR003795">
    <property type="entry name" value="DUF192"/>
</dbReference>
<gene>
    <name evidence="2" type="ORF">GU927_002365</name>
</gene>
<name>A0ABS6IZG4_9RHOB</name>
<dbReference type="RefSeq" id="WP_161760718.1">
    <property type="nucleotide sequence ID" value="NZ_JAAATX020000001.1"/>
</dbReference>
<dbReference type="InterPro" id="IPR038695">
    <property type="entry name" value="Saro_0823-like_sf"/>
</dbReference>
<evidence type="ECO:0000313" key="3">
    <source>
        <dbReference type="Proteomes" id="UP000731907"/>
    </source>
</evidence>
<organism evidence="2 3">
    <name type="scientific">Paragemmobacter amnigenus</name>
    <dbReference type="NCBI Taxonomy" id="2852097"/>
    <lineage>
        <taxon>Bacteria</taxon>
        <taxon>Pseudomonadati</taxon>
        <taxon>Pseudomonadota</taxon>
        <taxon>Alphaproteobacteria</taxon>
        <taxon>Rhodobacterales</taxon>
        <taxon>Paracoccaceae</taxon>
        <taxon>Paragemmobacter</taxon>
    </lineage>
</organism>
<evidence type="ECO:0000256" key="1">
    <source>
        <dbReference type="SAM" id="SignalP"/>
    </source>
</evidence>
<comment type="caution">
    <text evidence="2">The sequence shown here is derived from an EMBL/GenBank/DDBJ whole genome shotgun (WGS) entry which is preliminary data.</text>
</comment>
<dbReference type="PANTHER" id="PTHR37953:SF1">
    <property type="entry name" value="UPF0127 PROTEIN MJ1496"/>
    <property type="match status" value="1"/>
</dbReference>
<reference evidence="2 3" key="1">
    <citation type="submission" date="2021-06" db="EMBL/GenBank/DDBJ databases">
        <title>Rhodobacteraceae bacterium strain HSP-20.</title>
        <authorList>
            <person name="Chen W.-M."/>
        </authorList>
    </citation>
    <scope>NUCLEOTIDE SEQUENCE [LARGE SCALE GENOMIC DNA]</scope>
    <source>
        <strain evidence="2 3">HSP-20</strain>
    </source>
</reference>
<keyword evidence="1" id="KW-0732">Signal</keyword>
<protein>
    <submittedName>
        <fullName evidence="2">DUF192 domain-containing protein</fullName>
    </submittedName>
</protein>
<sequence length="159" mass="16774">MGSGNAAVWLIAAAVGLQAGAAVAACAPDAVEIRGPSGQQRFAVEVADDGAERAQGLMFRESMPMSAGMLFVYDAPQRAAFWMKNTLIPLDMIFADETGRIRRVHAQAVPGDTTPIEGGEGIRFVLEINGGLAARMGIVEGAELRHPAIPQRTAAWPCE</sequence>
<dbReference type="PANTHER" id="PTHR37953">
    <property type="entry name" value="UPF0127 PROTEIN MJ1496"/>
    <property type="match status" value="1"/>
</dbReference>
<feature type="chain" id="PRO_5046425981" evidence="1">
    <location>
        <begin position="25"/>
        <end position="159"/>
    </location>
</feature>
<keyword evidence="3" id="KW-1185">Reference proteome</keyword>
<dbReference type="Pfam" id="PF02643">
    <property type="entry name" value="DUF192"/>
    <property type="match status" value="1"/>
</dbReference>
<feature type="signal peptide" evidence="1">
    <location>
        <begin position="1"/>
        <end position="24"/>
    </location>
</feature>
<dbReference type="Proteomes" id="UP000731907">
    <property type="component" value="Unassembled WGS sequence"/>
</dbReference>
<evidence type="ECO:0000313" key="2">
    <source>
        <dbReference type="EMBL" id="MBU9696682.1"/>
    </source>
</evidence>
<dbReference type="EMBL" id="JAAATX020000001">
    <property type="protein sequence ID" value="MBU9696682.1"/>
    <property type="molecule type" value="Genomic_DNA"/>
</dbReference>
<dbReference type="Gene3D" id="2.60.120.1140">
    <property type="entry name" value="Protein of unknown function DUF192"/>
    <property type="match status" value="1"/>
</dbReference>